<dbReference type="CDD" id="cd00038">
    <property type="entry name" value="CAP_ED"/>
    <property type="match status" value="1"/>
</dbReference>
<name>A0A835Z8B9_9STRA</name>
<dbReference type="Pfam" id="PF00027">
    <property type="entry name" value="cNMP_binding"/>
    <property type="match status" value="1"/>
</dbReference>
<keyword evidence="3" id="KW-1185">Reference proteome</keyword>
<dbReference type="SMART" id="SM00100">
    <property type="entry name" value="cNMP"/>
    <property type="match status" value="1"/>
</dbReference>
<evidence type="ECO:0000259" key="1">
    <source>
        <dbReference type="PROSITE" id="PS50042"/>
    </source>
</evidence>
<comment type="caution">
    <text evidence="2">The sequence shown here is derived from an EMBL/GenBank/DDBJ whole genome shotgun (WGS) entry which is preliminary data.</text>
</comment>
<dbReference type="PROSITE" id="PS50042">
    <property type="entry name" value="CNMP_BINDING_3"/>
    <property type="match status" value="1"/>
</dbReference>
<dbReference type="EMBL" id="JAFCMP010000179">
    <property type="protein sequence ID" value="KAG5184158.1"/>
    <property type="molecule type" value="Genomic_DNA"/>
</dbReference>
<dbReference type="Proteomes" id="UP000664859">
    <property type="component" value="Unassembled WGS sequence"/>
</dbReference>
<evidence type="ECO:0000313" key="3">
    <source>
        <dbReference type="Proteomes" id="UP000664859"/>
    </source>
</evidence>
<dbReference type="GO" id="GO:0005829">
    <property type="term" value="C:cytosol"/>
    <property type="evidence" value="ECO:0007669"/>
    <property type="project" value="TreeGrafter"/>
</dbReference>
<reference evidence="2" key="1">
    <citation type="submission" date="2021-02" db="EMBL/GenBank/DDBJ databases">
        <title>First Annotated Genome of the Yellow-green Alga Tribonema minus.</title>
        <authorList>
            <person name="Mahan K.M."/>
        </authorList>
    </citation>
    <scope>NUCLEOTIDE SEQUENCE</scope>
    <source>
        <strain evidence="2">UTEX B ZZ1240</strain>
    </source>
</reference>
<dbReference type="InterPro" id="IPR000595">
    <property type="entry name" value="cNMP-bd_dom"/>
</dbReference>
<dbReference type="InterPro" id="IPR014710">
    <property type="entry name" value="RmlC-like_jellyroll"/>
</dbReference>
<dbReference type="InterPro" id="IPR050397">
    <property type="entry name" value="Env_Response_Regulators"/>
</dbReference>
<dbReference type="AlphaFoldDB" id="A0A835Z8B9"/>
<dbReference type="OrthoDB" id="58719at2759"/>
<feature type="domain" description="Cyclic nucleotide-binding" evidence="1">
    <location>
        <begin position="66"/>
        <end position="188"/>
    </location>
</feature>
<dbReference type="InterPro" id="IPR018490">
    <property type="entry name" value="cNMP-bd_dom_sf"/>
</dbReference>
<dbReference type="PANTHER" id="PTHR24567">
    <property type="entry name" value="CRP FAMILY TRANSCRIPTIONAL REGULATORY PROTEIN"/>
    <property type="match status" value="1"/>
</dbReference>
<gene>
    <name evidence="2" type="ORF">JKP88DRAFT_269771</name>
</gene>
<organism evidence="2 3">
    <name type="scientific">Tribonema minus</name>
    <dbReference type="NCBI Taxonomy" id="303371"/>
    <lineage>
        <taxon>Eukaryota</taxon>
        <taxon>Sar</taxon>
        <taxon>Stramenopiles</taxon>
        <taxon>Ochrophyta</taxon>
        <taxon>PX clade</taxon>
        <taxon>Xanthophyceae</taxon>
        <taxon>Tribonematales</taxon>
        <taxon>Tribonemataceae</taxon>
        <taxon>Tribonema</taxon>
    </lineage>
</organism>
<dbReference type="GO" id="GO:0003700">
    <property type="term" value="F:DNA-binding transcription factor activity"/>
    <property type="evidence" value="ECO:0007669"/>
    <property type="project" value="TreeGrafter"/>
</dbReference>
<proteinExistence type="predicted"/>
<protein>
    <recommendedName>
        <fullName evidence="1">Cyclic nucleotide-binding domain-containing protein</fullName>
    </recommendedName>
</protein>
<accession>A0A835Z8B9</accession>
<sequence>MAAAAAATAADVAAALVPEEVVVEKHLEERHITHQHYATRRHLEEGVRVSAEHMPELLESLRTARIFQHCSEANLRRIASEMKRMEFKAGEVLLEQGEPQSRVYMITEGSVARLRFVDDQLHQVETVGSDARRGMFGALHVLREEPTYATAVTETDGVAYTLDSKVLNKLLDTDPNLGKEMLYSLSKEVFRMSKLRTPLLEQDPHPNNFFATSLGASIESYYRSGLNAWLNAKLSGRPPASLFPNFHIQIPTRVLYINGFKVVRSFLAEHVHPAEYASPNAVRLGAAMIPGIVMTPVSSVLEACNAGHMNDEPLLRRWTRGLVPRTAREIIFGLGINQLSDACEERVAHIENNFARTCAGSLMAGVVAGYLSHMPHAVSTLRMLKPHLPYSEILRNMVDENVPRTPRAWLPGARRLGAALLTVFMPKGCLIRTAQICGSFIIINGTISVMTEHTVKGDLERDLTRVQRRSSR</sequence>
<dbReference type="SUPFAM" id="SSF51206">
    <property type="entry name" value="cAMP-binding domain-like"/>
    <property type="match status" value="1"/>
</dbReference>
<dbReference type="Gene3D" id="2.60.120.10">
    <property type="entry name" value="Jelly Rolls"/>
    <property type="match status" value="1"/>
</dbReference>
<evidence type="ECO:0000313" key="2">
    <source>
        <dbReference type="EMBL" id="KAG5184158.1"/>
    </source>
</evidence>
<dbReference type="PANTHER" id="PTHR24567:SF26">
    <property type="entry name" value="REGULATORY PROTEIN YEIL"/>
    <property type="match status" value="1"/>
</dbReference>